<dbReference type="Gene3D" id="1.10.10.10">
    <property type="entry name" value="Winged helix-like DNA-binding domain superfamily/Winged helix DNA-binding domain"/>
    <property type="match status" value="1"/>
</dbReference>
<dbReference type="RefSeq" id="WP_141848657.1">
    <property type="nucleotide sequence ID" value="NZ_BAAAPR010000014.1"/>
</dbReference>
<feature type="domain" description="RNA polymerase sigma-70 region 2" evidence="6">
    <location>
        <begin position="12"/>
        <end position="77"/>
    </location>
</feature>
<dbReference type="EMBL" id="VFMN01000001">
    <property type="protein sequence ID" value="TQJ09254.1"/>
    <property type="molecule type" value="Genomic_DNA"/>
</dbReference>
<dbReference type="InterPro" id="IPR007630">
    <property type="entry name" value="RNA_pol_sigma70_r4"/>
</dbReference>
<accession>A0A542E200</accession>
<dbReference type="AlphaFoldDB" id="A0A542E200"/>
<organism evidence="8 9">
    <name type="scientific">Lapillicoccus jejuensis</name>
    <dbReference type="NCBI Taxonomy" id="402171"/>
    <lineage>
        <taxon>Bacteria</taxon>
        <taxon>Bacillati</taxon>
        <taxon>Actinomycetota</taxon>
        <taxon>Actinomycetes</taxon>
        <taxon>Micrococcales</taxon>
        <taxon>Intrasporangiaceae</taxon>
        <taxon>Lapillicoccus</taxon>
    </lineage>
</organism>
<evidence type="ECO:0000259" key="7">
    <source>
        <dbReference type="Pfam" id="PF04545"/>
    </source>
</evidence>
<comment type="caution">
    <text evidence="8">The sequence shown here is derived from an EMBL/GenBank/DDBJ whole genome shotgun (WGS) entry which is preliminary data.</text>
</comment>
<dbReference type="InterPro" id="IPR007627">
    <property type="entry name" value="RNA_pol_sigma70_r2"/>
</dbReference>
<proteinExistence type="inferred from homology"/>
<evidence type="ECO:0000256" key="1">
    <source>
        <dbReference type="ARBA" id="ARBA00010641"/>
    </source>
</evidence>
<dbReference type="InterPro" id="IPR013325">
    <property type="entry name" value="RNA_pol_sigma_r2"/>
</dbReference>
<dbReference type="InterPro" id="IPR013324">
    <property type="entry name" value="RNA_pol_sigma_r3/r4-like"/>
</dbReference>
<evidence type="ECO:0000313" key="8">
    <source>
        <dbReference type="EMBL" id="TQJ09254.1"/>
    </source>
</evidence>
<dbReference type="InterPro" id="IPR039425">
    <property type="entry name" value="RNA_pol_sigma-70-like"/>
</dbReference>
<dbReference type="SUPFAM" id="SSF88659">
    <property type="entry name" value="Sigma3 and sigma4 domains of RNA polymerase sigma factors"/>
    <property type="match status" value="1"/>
</dbReference>
<keyword evidence="2" id="KW-0805">Transcription regulation</keyword>
<dbReference type="Proteomes" id="UP000317893">
    <property type="component" value="Unassembled WGS sequence"/>
</dbReference>
<dbReference type="PANTHER" id="PTHR43133">
    <property type="entry name" value="RNA POLYMERASE ECF-TYPE SIGMA FACTO"/>
    <property type="match status" value="1"/>
</dbReference>
<reference evidence="8 9" key="1">
    <citation type="submission" date="2019-06" db="EMBL/GenBank/DDBJ databases">
        <title>Sequencing the genomes of 1000 actinobacteria strains.</title>
        <authorList>
            <person name="Klenk H.-P."/>
        </authorList>
    </citation>
    <scope>NUCLEOTIDE SEQUENCE [LARGE SCALE GENOMIC DNA]</scope>
    <source>
        <strain evidence="8 9">DSM 18607</strain>
    </source>
</reference>
<dbReference type="NCBIfam" id="TIGR02937">
    <property type="entry name" value="sigma70-ECF"/>
    <property type="match status" value="1"/>
</dbReference>
<dbReference type="GO" id="GO:0006352">
    <property type="term" value="P:DNA-templated transcription initiation"/>
    <property type="evidence" value="ECO:0007669"/>
    <property type="project" value="InterPro"/>
</dbReference>
<dbReference type="OrthoDB" id="9811152at2"/>
<dbReference type="InterPro" id="IPR014284">
    <property type="entry name" value="RNA_pol_sigma-70_dom"/>
</dbReference>
<feature type="domain" description="RNA polymerase sigma-70 region 4" evidence="7">
    <location>
        <begin position="115"/>
        <end position="164"/>
    </location>
</feature>
<protein>
    <submittedName>
        <fullName evidence="8">RNA polymerase sigma-70 factor (ECF subfamily)</fullName>
    </submittedName>
</protein>
<keyword evidence="3" id="KW-0731">Sigma factor</keyword>
<dbReference type="Pfam" id="PF04545">
    <property type="entry name" value="Sigma70_r4"/>
    <property type="match status" value="1"/>
</dbReference>
<sequence length="173" mass="19812">MVPLDEDAVAEIYREHAPALRRFVARTSIDHARVDDVVQETVLRVWRQAPEVASMRAYLFQTARNIMIDMHRAAGRRVTEVAEEHDDAHARRDPLETNPAVEIDRALDQMLVEDALARLQEAHRDVVLRLYYRRLTVAEAARELGVPEGTVKSRAFYAVRSLRAVLDEMGVTR</sequence>
<evidence type="ECO:0000256" key="3">
    <source>
        <dbReference type="ARBA" id="ARBA00023082"/>
    </source>
</evidence>
<keyword evidence="9" id="KW-1185">Reference proteome</keyword>
<dbReference type="Pfam" id="PF04542">
    <property type="entry name" value="Sigma70_r2"/>
    <property type="match status" value="1"/>
</dbReference>
<evidence type="ECO:0000256" key="2">
    <source>
        <dbReference type="ARBA" id="ARBA00023015"/>
    </source>
</evidence>
<evidence type="ECO:0000259" key="6">
    <source>
        <dbReference type="Pfam" id="PF04542"/>
    </source>
</evidence>
<keyword evidence="5" id="KW-0804">Transcription</keyword>
<evidence type="ECO:0000256" key="4">
    <source>
        <dbReference type="ARBA" id="ARBA00023125"/>
    </source>
</evidence>
<comment type="similarity">
    <text evidence="1">Belongs to the sigma-70 factor family. ECF subfamily.</text>
</comment>
<gene>
    <name evidence="8" type="ORF">FB458_2364</name>
</gene>
<name>A0A542E200_9MICO</name>
<evidence type="ECO:0000313" key="9">
    <source>
        <dbReference type="Proteomes" id="UP000317893"/>
    </source>
</evidence>
<dbReference type="PANTHER" id="PTHR43133:SF52">
    <property type="entry name" value="ECF RNA POLYMERASE SIGMA FACTOR SIGL"/>
    <property type="match status" value="1"/>
</dbReference>
<keyword evidence="4" id="KW-0238">DNA-binding</keyword>
<dbReference type="SUPFAM" id="SSF88946">
    <property type="entry name" value="Sigma2 domain of RNA polymerase sigma factors"/>
    <property type="match status" value="1"/>
</dbReference>
<dbReference type="CDD" id="cd06171">
    <property type="entry name" value="Sigma70_r4"/>
    <property type="match status" value="1"/>
</dbReference>
<dbReference type="InterPro" id="IPR036388">
    <property type="entry name" value="WH-like_DNA-bd_sf"/>
</dbReference>
<dbReference type="Gene3D" id="1.10.1740.10">
    <property type="match status" value="1"/>
</dbReference>
<evidence type="ECO:0000256" key="5">
    <source>
        <dbReference type="ARBA" id="ARBA00023163"/>
    </source>
</evidence>
<dbReference type="GO" id="GO:0016987">
    <property type="term" value="F:sigma factor activity"/>
    <property type="evidence" value="ECO:0007669"/>
    <property type="project" value="UniProtKB-KW"/>
</dbReference>
<dbReference type="GO" id="GO:0003677">
    <property type="term" value="F:DNA binding"/>
    <property type="evidence" value="ECO:0007669"/>
    <property type="project" value="UniProtKB-KW"/>
</dbReference>